<organism evidence="2 3">
    <name type="scientific">Aquimarina gracilis</name>
    <dbReference type="NCBI Taxonomy" id="874422"/>
    <lineage>
        <taxon>Bacteria</taxon>
        <taxon>Pseudomonadati</taxon>
        <taxon>Bacteroidota</taxon>
        <taxon>Flavobacteriia</taxon>
        <taxon>Flavobacteriales</taxon>
        <taxon>Flavobacteriaceae</taxon>
        <taxon>Aquimarina</taxon>
    </lineage>
</organism>
<dbReference type="EMBL" id="JAYKLX010000012">
    <property type="protein sequence ID" value="MEB3348231.1"/>
    <property type="molecule type" value="Genomic_DNA"/>
</dbReference>
<dbReference type="RefSeq" id="WP_324182253.1">
    <property type="nucleotide sequence ID" value="NZ_BAABAW010000018.1"/>
</dbReference>
<evidence type="ECO:0000313" key="3">
    <source>
        <dbReference type="Proteomes" id="UP001327027"/>
    </source>
</evidence>
<evidence type="ECO:0000313" key="2">
    <source>
        <dbReference type="EMBL" id="MEB3348231.1"/>
    </source>
</evidence>
<name>A0ABU6A2C0_9FLAO</name>
<dbReference type="Pfam" id="PF13585">
    <property type="entry name" value="CHU_C"/>
    <property type="match status" value="1"/>
</dbReference>
<keyword evidence="3" id="KW-1185">Reference proteome</keyword>
<dbReference type="InterPro" id="IPR049804">
    <property type="entry name" value="Choice_anch_L"/>
</dbReference>
<dbReference type="InterPro" id="IPR013783">
    <property type="entry name" value="Ig-like_fold"/>
</dbReference>
<comment type="caution">
    <text evidence="2">The sequence shown here is derived from an EMBL/GenBank/DDBJ whole genome shotgun (WGS) entry which is preliminary data.</text>
</comment>
<evidence type="ECO:0000259" key="1">
    <source>
        <dbReference type="Pfam" id="PF19081"/>
    </source>
</evidence>
<dbReference type="InterPro" id="IPR026341">
    <property type="entry name" value="T9SS_type_B"/>
</dbReference>
<dbReference type="NCBIfam" id="TIGR04131">
    <property type="entry name" value="Bac_Flav_CTERM"/>
    <property type="match status" value="1"/>
</dbReference>
<reference evidence="2 3" key="1">
    <citation type="journal article" date="2013" name="Int. J. Syst. Evol. Microbiol.">
        <title>Aquimarina gracilis sp. nov., isolated from the gut microflora of a mussel, Mytilus coruscus, and emended description of Aquimarina spongiae.</title>
        <authorList>
            <person name="Park S.C."/>
            <person name="Choe H.N."/>
            <person name="Baik K.S."/>
            <person name="Seong C.N."/>
        </authorList>
    </citation>
    <scope>NUCLEOTIDE SEQUENCE [LARGE SCALE GENOMIC DNA]</scope>
    <source>
        <strain evidence="2 3">PSC32</strain>
    </source>
</reference>
<dbReference type="NCBIfam" id="NF038133">
    <property type="entry name" value="choice_anch_L"/>
    <property type="match status" value="1"/>
</dbReference>
<dbReference type="Pfam" id="PF19081">
    <property type="entry name" value="Ig_7"/>
    <property type="match status" value="1"/>
</dbReference>
<dbReference type="InterPro" id="IPR044023">
    <property type="entry name" value="Ig_7"/>
</dbReference>
<proteinExistence type="predicted"/>
<dbReference type="Proteomes" id="UP001327027">
    <property type="component" value="Unassembled WGS sequence"/>
</dbReference>
<gene>
    <name evidence="2" type="ORF">U6A24_22325</name>
</gene>
<sequence length="727" mass="79336">MLKKSIFTLLILLTGYITFSQESLLVNPAGNPFTNLSAGELVRDILITDDDIIFDPASIIVIENPDGTGDPRTRSWGYFNKGQSEFPFDEGIILTTGKAIDARGPNNQEQTATGELNWVGDNDLKTILDASNEDNFDTYNATAFQFEFTPQGSTLIFDFIFASEEYEREFECITNVRDGFAFLIKGPGIPNDSGTTFGGRNIAAIPGSNNIAVNTGSIHINTDDTGMLYRCGTEELGINFFPELYISNSAPGTTNPIMQYDGYTTVLNTETTVIPGETYTIKFVITDRGDPDLDSAVFIRGFTIKSNVVIVDESGSDLDFVLCENDSEILTAQNVDDPFSGAETYEWQLNGVTIPQETSSSITISQSGTYRVIVTDMGDTLEDTITVTNPLCGCGGSISPPTNPSNVSICLGDPVPELSVDVPNGQSANWYDQNGTLLLANSTTFTSREITAGNYIYNVEAVDTNGNCTSDPIQVLFNIISLPEVSFQGEDAICVDSSGQPIDTGDTIVLDTLLDEREFSFIWFLNGTEVPDETSSSFIATQPGEYSVSYTHNTSNCSDTSSVIIKSVMIPVDLTLSLTQGAFSQNNGIVAIVTGNGNYEYVLDNGEPQESNVFMNVGLGLHEVTVFDRNGCGSITKEIFVIGFPEYFTPNGDGFHDQWNVIKNINTPEMKIFIFDRFGKLLKQINPNGSGWDGTYNGKLLPSTSYWFKAEFLDGSQTYKGHFALIR</sequence>
<dbReference type="Gene3D" id="2.60.40.10">
    <property type="entry name" value="Immunoglobulins"/>
    <property type="match status" value="1"/>
</dbReference>
<feature type="domain" description="Ig-like" evidence="1">
    <location>
        <begin position="401"/>
        <end position="472"/>
    </location>
</feature>
<accession>A0ABU6A2C0</accession>
<protein>
    <submittedName>
        <fullName evidence="2">Choice-of-anchor L domain-containing protein</fullName>
    </submittedName>
</protein>